<reference evidence="3" key="1">
    <citation type="journal article" date="2019" name="Int. J. Syst. Evol. Microbiol.">
        <title>The Global Catalogue of Microorganisms (GCM) 10K type strain sequencing project: providing services to taxonomists for standard genome sequencing and annotation.</title>
        <authorList>
            <consortium name="The Broad Institute Genomics Platform"/>
            <consortium name="The Broad Institute Genome Sequencing Center for Infectious Disease"/>
            <person name="Wu L."/>
            <person name="Ma J."/>
        </authorList>
    </citation>
    <scope>NUCLEOTIDE SEQUENCE [LARGE SCALE GENOMIC DNA]</scope>
    <source>
        <strain evidence="3">JCM 17564</strain>
    </source>
</reference>
<dbReference type="EMBL" id="BAABBR010000001">
    <property type="protein sequence ID" value="GAA4031752.1"/>
    <property type="molecule type" value="Genomic_DNA"/>
</dbReference>
<name>A0ABP7TVN1_9SPHN</name>
<keyword evidence="3" id="KW-1185">Reference proteome</keyword>
<gene>
    <name evidence="2" type="ORF">GCM10022281_09180</name>
</gene>
<sequence>MREIGAGFVEVFEAIAIGHDAEAEPAQLGQDEPHPVRALLAGPKLGQRQLIDPALRRDEAGETQSMRAGRIQMTDMATTISRSDIPKIHRTTPSWRAPVTCSAL</sequence>
<dbReference type="Proteomes" id="UP001424459">
    <property type="component" value="Unassembled WGS sequence"/>
</dbReference>
<feature type="region of interest" description="Disordered" evidence="1">
    <location>
        <begin position="58"/>
        <end position="104"/>
    </location>
</feature>
<proteinExistence type="predicted"/>
<comment type="caution">
    <text evidence="2">The sequence shown here is derived from an EMBL/GenBank/DDBJ whole genome shotgun (WGS) entry which is preliminary data.</text>
</comment>
<evidence type="ECO:0000313" key="3">
    <source>
        <dbReference type="Proteomes" id="UP001424459"/>
    </source>
</evidence>
<protein>
    <submittedName>
        <fullName evidence="2">Uncharacterized protein</fullName>
    </submittedName>
</protein>
<accession>A0ABP7TVN1</accession>
<organism evidence="2 3">
    <name type="scientific">Sphingomonas rosea</name>
    <dbReference type="NCBI Taxonomy" id="335605"/>
    <lineage>
        <taxon>Bacteria</taxon>
        <taxon>Pseudomonadati</taxon>
        <taxon>Pseudomonadota</taxon>
        <taxon>Alphaproteobacteria</taxon>
        <taxon>Sphingomonadales</taxon>
        <taxon>Sphingomonadaceae</taxon>
        <taxon>Sphingomonas</taxon>
    </lineage>
</organism>
<evidence type="ECO:0000256" key="1">
    <source>
        <dbReference type="SAM" id="MobiDB-lite"/>
    </source>
</evidence>
<evidence type="ECO:0000313" key="2">
    <source>
        <dbReference type="EMBL" id="GAA4031752.1"/>
    </source>
</evidence>